<evidence type="ECO:0000313" key="2">
    <source>
        <dbReference type="EMBL" id="KGG83721.1"/>
    </source>
</evidence>
<accession>A0A0E3B9R1</accession>
<dbReference type="Proteomes" id="UP000029567">
    <property type="component" value="Unassembled WGS sequence"/>
</dbReference>
<proteinExistence type="predicted"/>
<gene>
    <name evidence="2" type="ORF">P245_24975</name>
</gene>
<name>A0A0E3B9R1_9BURK</name>
<sequence length="139" mass="15360">MVEQSLSVREIIGLAADIMTLFGVSGVFAWSFVRKNIESGNTADTGVAIFAYSVKTFVALVLMLLLCIPAFFSHFFIILLTSSNYVEGDGLWNSQKSFAYVLAYGVTALWLIPLVVLTVSSVYVWSLEPFKRFSKALRG</sequence>
<reference evidence="2 3" key="1">
    <citation type="submission" date="2013-09" db="EMBL/GenBank/DDBJ databases">
        <title>High correlation between genotypes and phenotypes of environmental bacteria Comamonas testosteroni strains.</title>
        <authorList>
            <person name="Liu L."/>
            <person name="Zhu W."/>
            <person name="Xia X."/>
            <person name="Xu B."/>
            <person name="Luo M."/>
            <person name="Wang G."/>
        </authorList>
    </citation>
    <scope>NUCLEOTIDE SEQUENCE [LARGE SCALE GENOMIC DNA]</scope>
    <source>
        <strain evidence="2 3">JL14</strain>
    </source>
</reference>
<comment type="caution">
    <text evidence="2">The sequence shown here is derived from an EMBL/GenBank/DDBJ whole genome shotgun (WGS) entry which is preliminary data.</text>
</comment>
<keyword evidence="1" id="KW-0472">Membrane</keyword>
<feature type="transmembrane region" description="Helical" evidence="1">
    <location>
        <begin position="98"/>
        <end position="125"/>
    </location>
</feature>
<dbReference type="RefSeq" id="WP_034383226.1">
    <property type="nucleotide sequence ID" value="NZ_AWTN01000136.1"/>
</dbReference>
<feature type="transmembrane region" description="Helical" evidence="1">
    <location>
        <begin position="12"/>
        <end position="33"/>
    </location>
</feature>
<protein>
    <submittedName>
        <fullName evidence="2">Uncharacterized protein</fullName>
    </submittedName>
</protein>
<evidence type="ECO:0000256" key="1">
    <source>
        <dbReference type="SAM" id="Phobius"/>
    </source>
</evidence>
<keyword evidence="1" id="KW-0812">Transmembrane</keyword>
<feature type="transmembrane region" description="Helical" evidence="1">
    <location>
        <begin position="54"/>
        <end position="78"/>
    </location>
</feature>
<organism evidence="2 3">
    <name type="scientific">Comamonas thiooxydans</name>
    <dbReference type="NCBI Taxonomy" id="363952"/>
    <lineage>
        <taxon>Bacteria</taxon>
        <taxon>Pseudomonadati</taxon>
        <taxon>Pseudomonadota</taxon>
        <taxon>Betaproteobacteria</taxon>
        <taxon>Burkholderiales</taxon>
        <taxon>Comamonadaceae</taxon>
        <taxon>Comamonas</taxon>
    </lineage>
</organism>
<dbReference type="AlphaFoldDB" id="A0A0E3B9R1"/>
<evidence type="ECO:0000313" key="3">
    <source>
        <dbReference type="Proteomes" id="UP000029567"/>
    </source>
</evidence>
<dbReference type="EMBL" id="AWTN01000136">
    <property type="protein sequence ID" value="KGG83721.1"/>
    <property type="molecule type" value="Genomic_DNA"/>
</dbReference>
<keyword evidence="1" id="KW-1133">Transmembrane helix</keyword>